<comment type="subcellular location">
    <subcellularLocation>
        <location evidence="1">Cytoplasm</location>
        <location evidence="1">Perinuclear region</location>
    </subcellularLocation>
</comment>
<feature type="region of interest" description="Disordered" evidence="11">
    <location>
        <begin position="245"/>
        <end position="307"/>
    </location>
</feature>
<dbReference type="AlphaFoldDB" id="A0A9P0A8X6"/>
<evidence type="ECO:0000256" key="2">
    <source>
        <dbReference type="ARBA" id="ARBA00009866"/>
    </source>
</evidence>
<dbReference type="FunFam" id="1.20.5.1000:FF:000001">
    <property type="entry name" value="C-Jun-amino-terminal kinase-interacting protein 3 isoform X2"/>
    <property type="match status" value="1"/>
</dbReference>
<dbReference type="GO" id="GO:0005078">
    <property type="term" value="F:MAP-kinase scaffold activity"/>
    <property type="evidence" value="ECO:0007669"/>
    <property type="project" value="InterPro"/>
</dbReference>
<evidence type="ECO:0000256" key="4">
    <source>
        <dbReference type="ARBA" id="ARBA00022553"/>
    </source>
</evidence>
<dbReference type="EMBL" id="OU963864">
    <property type="protein sequence ID" value="CAH0386642.1"/>
    <property type="molecule type" value="Genomic_DNA"/>
</dbReference>
<evidence type="ECO:0000313" key="15">
    <source>
        <dbReference type="Proteomes" id="UP001152759"/>
    </source>
</evidence>
<keyword evidence="15" id="KW-1185">Reference proteome</keyword>
<feature type="compositionally biased region" description="Low complexity" evidence="11">
    <location>
        <begin position="674"/>
        <end position="692"/>
    </location>
</feature>
<dbReference type="FunFam" id="1.20.58.1770:FF:000001">
    <property type="entry name" value="C-Jun-amino-terminal kinase-interacting protein 3 isoform X1"/>
    <property type="match status" value="1"/>
</dbReference>
<feature type="compositionally biased region" description="Low complexity" evidence="11">
    <location>
        <begin position="293"/>
        <end position="303"/>
    </location>
</feature>
<dbReference type="Pfam" id="PF16471">
    <property type="entry name" value="JIP_LZII"/>
    <property type="match status" value="1"/>
</dbReference>
<dbReference type="PROSITE" id="PS51777">
    <property type="entry name" value="RH2"/>
    <property type="match status" value="1"/>
</dbReference>
<dbReference type="InterPro" id="IPR032486">
    <property type="entry name" value="JIP_LZII"/>
</dbReference>
<dbReference type="GO" id="GO:0048471">
    <property type="term" value="C:perinuclear region of cytoplasm"/>
    <property type="evidence" value="ECO:0007669"/>
    <property type="project" value="UniProtKB-SubCell"/>
</dbReference>
<feature type="compositionally biased region" description="Low complexity" evidence="11">
    <location>
        <begin position="523"/>
        <end position="540"/>
    </location>
</feature>
<evidence type="ECO:0000256" key="11">
    <source>
        <dbReference type="SAM" id="MobiDB-lite"/>
    </source>
</evidence>
<keyword evidence="5 10" id="KW-0175">Coiled coil</keyword>
<dbReference type="PROSITE" id="PS51776">
    <property type="entry name" value="RH1"/>
    <property type="match status" value="1"/>
</dbReference>
<feature type="region of interest" description="Disordered" evidence="11">
    <location>
        <begin position="566"/>
        <end position="587"/>
    </location>
</feature>
<evidence type="ECO:0000313" key="14">
    <source>
        <dbReference type="EMBL" id="CAH0386642.1"/>
    </source>
</evidence>
<evidence type="ECO:0000256" key="6">
    <source>
        <dbReference type="ARBA" id="ARBA00059054"/>
    </source>
</evidence>
<keyword evidence="4" id="KW-0597">Phosphoprotein</keyword>
<gene>
    <name evidence="14" type="ORF">BEMITA_LOCUS5730</name>
</gene>
<dbReference type="InterPro" id="IPR034744">
    <property type="entry name" value="RH2"/>
</dbReference>
<feature type="compositionally biased region" description="Polar residues" evidence="11">
    <location>
        <begin position="245"/>
        <end position="260"/>
    </location>
</feature>
<evidence type="ECO:0000256" key="9">
    <source>
        <dbReference type="ARBA" id="ARBA00082388"/>
    </source>
</evidence>
<dbReference type="GO" id="GO:0019894">
    <property type="term" value="F:kinesin binding"/>
    <property type="evidence" value="ECO:0007669"/>
    <property type="project" value="TreeGrafter"/>
</dbReference>
<dbReference type="InterPro" id="IPR036322">
    <property type="entry name" value="WD40_repeat_dom_sf"/>
</dbReference>
<dbReference type="GO" id="GO:0008432">
    <property type="term" value="F:JUN kinase binding"/>
    <property type="evidence" value="ECO:0007669"/>
    <property type="project" value="TreeGrafter"/>
</dbReference>
<dbReference type="Proteomes" id="UP001152759">
    <property type="component" value="Chromosome 3"/>
</dbReference>
<evidence type="ECO:0000256" key="10">
    <source>
        <dbReference type="SAM" id="Coils"/>
    </source>
</evidence>
<accession>A0A9P0A8X6</accession>
<evidence type="ECO:0000259" key="13">
    <source>
        <dbReference type="PROSITE" id="PS51777"/>
    </source>
</evidence>
<evidence type="ECO:0000256" key="1">
    <source>
        <dbReference type="ARBA" id="ARBA00004556"/>
    </source>
</evidence>
<keyword evidence="3" id="KW-0963">Cytoplasm</keyword>
<feature type="coiled-coil region" evidence="10">
    <location>
        <begin position="58"/>
        <end position="159"/>
    </location>
</feature>
<evidence type="ECO:0000256" key="7">
    <source>
        <dbReference type="ARBA" id="ARBA00064055"/>
    </source>
</evidence>
<dbReference type="InterPro" id="IPR034743">
    <property type="entry name" value="RH1"/>
</dbReference>
<dbReference type="Gene3D" id="1.20.5.1000">
    <property type="entry name" value="arf6 gtpase in complex with a specific effector, jip4"/>
    <property type="match status" value="1"/>
</dbReference>
<organism evidence="14 15">
    <name type="scientific">Bemisia tabaci</name>
    <name type="common">Sweetpotato whitefly</name>
    <name type="synonym">Aleurodes tabaci</name>
    <dbReference type="NCBI Taxonomy" id="7038"/>
    <lineage>
        <taxon>Eukaryota</taxon>
        <taxon>Metazoa</taxon>
        <taxon>Ecdysozoa</taxon>
        <taxon>Arthropoda</taxon>
        <taxon>Hexapoda</taxon>
        <taxon>Insecta</taxon>
        <taxon>Pterygota</taxon>
        <taxon>Neoptera</taxon>
        <taxon>Paraneoptera</taxon>
        <taxon>Hemiptera</taxon>
        <taxon>Sternorrhyncha</taxon>
        <taxon>Aleyrodoidea</taxon>
        <taxon>Aleyrodidae</taxon>
        <taxon>Aleyrodinae</taxon>
        <taxon>Bemisia</taxon>
    </lineage>
</organism>
<evidence type="ECO:0000256" key="5">
    <source>
        <dbReference type="ARBA" id="ARBA00023054"/>
    </source>
</evidence>
<dbReference type="Pfam" id="PF19056">
    <property type="entry name" value="WD40_2"/>
    <property type="match status" value="1"/>
</dbReference>
<name>A0A9P0A8X6_BEMTA</name>
<comment type="subunit">
    <text evidence="7">Forms homo- and heterooligomeric complexes. Binds the TPR motif-containing C-terminal of kinesin light chain, Klc. Pre-assembled syd scaffolding complexes are then transported as a cargo of kinesin, to the required subcellular location.</text>
</comment>
<reference evidence="14" key="1">
    <citation type="submission" date="2021-12" db="EMBL/GenBank/DDBJ databases">
        <authorList>
            <person name="King R."/>
        </authorList>
    </citation>
    <scope>NUCLEOTIDE SEQUENCE</scope>
</reference>
<dbReference type="SUPFAM" id="SSF50978">
    <property type="entry name" value="WD40 repeat-like"/>
    <property type="match status" value="1"/>
</dbReference>
<feature type="domain" description="RH2" evidence="13">
    <location>
        <begin position="450"/>
        <end position="534"/>
    </location>
</feature>
<dbReference type="GO" id="GO:0016192">
    <property type="term" value="P:vesicle-mediated transport"/>
    <property type="evidence" value="ECO:0007669"/>
    <property type="project" value="TreeGrafter"/>
</dbReference>
<feature type="domain" description="RH1" evidence="12">
    <location>
        <begin position="4"/>
        <end position="92"/>
    </location>
</feature>
<sequence>MTQEVVFCSHEDSHVVMSEKVQSLAGSIYQEFERMIGKYDEEVVKNLMPLVVNVLECLDLAYMENQEHEVELELLREDNEQLITQYEREKQLRKSVEQKLLEMEDSIEDERKTHSNKVESLESIVRMFELKNRNSSDHVSRLEEKEQEMKKEYTKLHERYTELFKTHMDHIERTKLVISSTDKADAGKQRVPSIFGQSNRSSGPVSFGFSSLEPVTHAPVSGSPVEQSVLSNSPQDSCLLTTDVTSNQDAQSAQELSEATANDKIGWSETMSMASKDNSQDEISEDSPPPTKTPSTPGGRTTTQSEKRVGNTLYQELSFQDAEILKEVDDGADIPEEFESESETQPSSVNDAFFGMGKEIENLITENNELLATKNALNIVKDDLIAKVDELTSEQEILRETVKSLTTEKSKLKRKVSQLEDELRKVKEEAERLANANKAEDDEDVPMAQRKRFTRVEMARVLTERNQFKEKYMELQEAMKWSELVRASKNTSGQMDKKNKQSIWKFFGGLFSPTSEEPPSLKSPQASPSISSPPAHHSTPLTVDSFRKKQIQDRKRGLDFLELSSTDKAASRRASERKEQFRQVRAHVSKEDGRLQVYGWSLPAKQSVNPQVTPSSTSSNPPQVPVPVPVYCRPLEEKEPGVKIWCATGVDFINDTNLKSFKSAIVRDMNNGISSPSENEPSSPDSTSVSRSDNFKDAESPPKVSGVKDNPLSSLVWICTSTHSISKVTIFDANNPAEILESFNVCPSHLLCSASIPGASDSAYDDIADQSPRVTESANMSESESTDIKTPEIGTVIFMKEAQQVESKEAVSLEAQGSLLQNVENLSSMQQTIWLGSKSGCIFIHSAVSNWKQCLDAVRLKDSVLHILHANNRVFCALADGTVAVFRRSRSGKWNLNEYFLLVLGPPQHSVRCLLNVNGFVWAASKNVVHIIDPVTLVITNSFVAHPRKDSQIRQMVWKGNGVWISIRLDSTLRLYHAQTLEHLQDVDIEPYVNKMLGTSKLGFSLVRITALLVSCQRLWIGTGNGVIISVPLSNEITGDVSSCSEVDDTTTMSVDSTCPTSNSSFIPYCNMAQAQLSFHGHRDAVKFFVAVPGLGSCNTKSSSEDSKLPFDSALCSSGHSSVLILSGGEGYIDFRIGESTDSSEEKLMAEKEAGPLSRQEQSHLIVWQMFSES</sequence>
<proteinExistence type="inferred from homology"/>
<protein>
    <recommendedName>
        <fullName evidence="8">JNK-interacting protein 3</fullName>
    </recommendedName>
    <alternativeName>
        <fullName evidence="9">Protein sunday driver</fullName>
    </alternativeName>
</protein>
<comment type="function">
    <text evidence="6">The JNK-interacting protein (JIP) group of scaffold proteins selectively mediates JNK-signaling by aggregating specific components of the MAPK cascade to form a functional JNK signaling module. May function as a regulator of vesicle transport, through interactions with the JNK-signaling components and motor proteins. Syd is required for efficient kinesin-I mediated axonal transport.</text>
</comment>
<dbReference type="Pfam" id="PF09744">
    <property type="entry name" value="RH1"/>
    <property type="match status" value="1"/>
</dbReference>
<evidence type="ECO:0000259" key="12">
    <source>
        <dbReference type="PROSITE" id="PS51776"/>
    </source>
</evidence>
<feature type="region of interest" description="Disordered" evidence="11">
    <location>
        <begin position="515"/>
        <end position="546"/>
    </location>
</feature>
<dbReference type="InterPro" id="IPR039911">
    <property type="entry name" value="JIP3/JIP4"/>
</dbReference>
<comment type="similarity">
    <text evidence="2">Belongs to the JIP scaffold family.</text>
</comment>
<feature type="region of interest" description="Disordered" evidence="11">
    <location>
        <begin position="671"/>
        <end position="708"/>
    </location>
</feature>
<dbReference type="PANTHER" id="PTHR13886">
    <property type="entry name" value="JNK/SAPK-ASSOCIATED PROTEIN"/>
    <property type="match status" value="1"/>
</dbReference>
<dbReference type="GO" id="GO:0030159">
    <property type="term" value="F:signaling receptor complex adaptor activity"/>
    <property type="evidence" value="ECO:0007669"/>
    <property type="project" value="TreeGrafter"/>
</dbReference>
<evidence type="ECO:0000256" key="3">
    <source>
        <dbReference type="ARBA" id="ARBA00022490"/>
    </source>
</evidence>
<dbReference type="Gene3D" id="1.20.58.1770">
    <property type="match status" value="1"/>
</dbReference>
<evidence type="ECO:0000256" key="8">
    <source>
        <dbReference type="ARBA" id="ARBA00069747"/>
    </source>
</evidence>
<feature type="compositionally biased region" description="Basic and acidic residues" evidence="11">
    <location>
        <begin position="569"/>
        <end position="587"/>
    </location>
</feature>
<feature type="coiled-coil region" evidence="10">
    <location>
        <begin position="374"/>
        <end position="478"/>
    </location>
</feature>
<dbReference type="PANTHER" id="PTHR13886:SF4">
    <property type="entry name" value="JNK-INTERACTING PROTEIN 3"/>
    <property type="match status" value="1"/>
</dbReference>